<reference evidence="2 3" key="2">
    <citation type="journal article" date="2017" name="Front. Plant Sci.">
        <title>Gene Classification and Mining of Molecular Markers Useful in Red Clover (Trifolium pratense) Breeding.</title>
        <authorList>
            <person name="Istvanek J."/>
            <person name="Dluhosova J."/>
            <person name="Dluhos P."/>
            <person name="Patkova L."/>
            <person name="Nedelnik J."/>
            <person name="Repkova J."/>
        </authorList>
    </citation>
    <scope>NUCLEOTIDE SEQUENCE [LARGE SCALE GENOMIC DNA]</scope>
    <source>
        <strain evidence="3">cv. Tatra</strain>
        <tissue evidence="2">Young leaves</tissue>
    </source>
</reference>
<dbReference type="InterPro" id="IPR042197">
    <property type="entry name" value="Apaf_helical"/>
</dbReference>
<dbReference type="STRING" id="57577.A0A2K3MDN8"/>
<protein>
    <submittedName>
        <fullName evidence="2">NBS-containing resistance-like protein</fullName>
    </submittedName>
</protein>
<dbReference type="PANTHER" id="PTHR11017:SF271">
    <property type="entry name" value="DISEASE RESISTANCE PROTEIN (TIR-NBS-LRR CLASS) FAMILY"/>
    <property type="match status" value="1"/>
</dbReference>
<evidence type="ECO:0000313" key="3">
    <source>
        <dbReference type="Proteomes" id="UP000236291"/>
    </source>
</evidence>
<organism evidence="2 3">
    <name type="scientific">Trifolium pratense</name>
    <name type="common">Red clover</name>
    <dbReference type="NCBI Taxonomy" id="57577"/>
    <lineage>
        <taxon>Eukaryota</taxon>
        <taxon>Viridiplantae</taxon>
        <taxon>Streptophyta</taxon>
        <taxon>Embryophyta</taxon>
        <taxon>Tracheophyta</taxon>
        <taxon>Spermatophyta</taxon>
        <taxon>Magnoliopsida</taxon>
        <taxon>eudicotyledons</taxon>
        <taxon>Gunneridae</taxon>
        <taxon>Pentapetalae</taxon>
        <taxon>rosids</taxon>
        <taxon>fabids</taxon>
        <taxon>Fabales</taxon>
        <taxon>Fabaceae</taxon>
        <taxon>Papilionoideae</taxon>
        <taxon>50 kb inversion clade</taxon>
        <taxon>NPAAA clade</taxon>
        <taxon>Hologalegina</taxon>
        <taxon>IRL clade</taxon>
        <taxon>Trifolieae</taxon>
        <taxon>Trifolium</taxon>
    </lineage>
</organism>
<dbReference type="InterPro" id="IPR002182">
    <property type="entry name" value="NB-ARC"/>
</dbReference>
<proteinExistence type="predicted"/>
<dbReference type="InterPro" id="IPR027417">
    <property type="entry name" value="P-loop_NTPase"/>
</dbReference>
<gene>
    <name evidence="2" type="ORF">L195_g045012</name>
</gene>
<sequence>MNVVDSVTCVLRPDLWMYTPSTTSRAQEVIQLLKQSKCPLLLGIWGMPGIGKSTIAKAIYEQIDPYFEGKCFLKVGDVWEQNHGQVSLQKKIILDIDKATEIEIPTIESGREILKERLRHKRVLLVLDDVNKLEQLNALCRSREWFGAGSKITITTKDRQLLNEHGVDHIYRVKELDESESLAVFNLGAFSQETTPGEDFGKLSRQLVAYCGRLPLALEKLGSFFNGHEALQWDGVLRSPEGFSIPVQ</sequence>
<dbReference type="SUPFAM" id="SSF52540">
    <property type="entry name" value="P-loop containing nucleoside triphosphate hydrolases"/>
    <property type="match status" value="1"/>
</dbReference>
<dbReference type="AlphaFoldDB" id="A0A2K3MDN8"/>
<dbReference type="Proteomes" id="UP000236291">
    <property type="component" value="Unassembled WGS sequence"/>
</dbReference>
<reference evidence="2 3" key="1">
    <citation type="journal article" date="2014" name="Am. J. Bot.">
        <title>Genome assembly and annotation for red clover (Trifolium pratense; Fabaceae).</title>
        <authorList>
            <person name="Istvanek J."/>
            <person name="Jaros M."/>
            <person name="Krenek A."/>
            <person name="Repkova J."/>
        </authorList>
    </citation>
    <scope>NUCLEOTIDE SEQUENCE [LARGE SCALE GENOMIC DNA]</scope>
    <source>
        <strain evidence="3">cv. Tatra</strain>
        <tissue evidence="2">Young leaves</tissue>
    </source>
</reference>
<dbReference type="Gene3D" id="3.40.50.300">
    <property type="entry name" value="P-loop containing nucleotide triphosphate hydrolases"/>
    <property type="match status" value="1"/>
</dbReference>
<dbReference type="InterPro" id="IPR044974">
    <property type="entry name" value="Disease_R_plants"/>
</dbReference>
<evidence type="ECO:0000259" key="1">
    <source>
        <dbReference type="SMART" id="SM00382"/>
    </source>
</evidence>
<dbReference type="EMBL" id="ASHM01058025">
    <property type="protein sequence ID" value="PNX88898.1"/>
    <property type="molecule type" value="Genomic_DNA"/>
</dbReference>
<comment type="caution">
    <text evidence="2">The sequence shown here is derived from an EMBL/GenBank/DDBJ whole genome shotgun (WGS) entry which is preliminary data.</text>
</comment>
<dbReference type="Pfam" id="PF00931">
    <property type="entry name" value="NB-ARC"/>
    <property type="match status" value="1"/>
</dbReference>
<dbReference type="GO" id="GO:0043531">
    <property type="term" value="F:ADP binding"/>
    <property type="evidence" value="ECO:0007669"/>
    <property type="project" value="InterPro"/>
</dbReference>
<feature type="domain" description="AAA+ ATPase" evidence="1">
    <location>
        <begin position="38"/>
        <end position="177"/>
    </location>
</feature>
<dbReference type="PANTHER" id="PTHR11017">
    <property type="entry name" value="LEUCINE-RICH REPEAT-CONTAINING PROTEIN"/>
    <property type="match status" value="1"/>
</dbReference>
<accession>A0A2K3MDN8</accession>
<dbReference type="PRINTS" id="PR00364">
    <property type="entry name" value="DISEASERSIST"/>
</dbReference>
<dbReference type="InterPro" id="IPR003593">
    <property type="entry name" value="AAA+_ATPase"/>
</dbReference>
<evidence type="ECO:0000313" key="2">
    <source>
        <dbReference type="EMBL" id="PNX88898.1"/>
    </source>
</evidence>
<dbReference type="GO" id="GO:0006952">
    <property type="term" value="P:defense response"/>
    <property type="evidence" value="ECO:0007669"/>
    <property type="project" value="InterPro"/>
</dbReference>
<name>A0A2K3MDN8_TRIPR</name>
<dbReference type="SMART" id="SM00382">
    <property type="entry name" value="AAA"/>
    <property type="match status" value="1"/>
</dbReference>
<dbReference type="Gene3D" id="1.10.8.430">
    <property type="entry name" value="Helical domain of apoptotic protease-activating factors"/>
    <property type="match status" value="1"/>
</dbReference>